<proteinExistence type="predicted"/>
<accession>A0ABV5NMB8</accession>
<dbReference type="Proteomes" id="UP001589568">
    <property type="component" value="Unassembled WGS sequence"/>
</dbReference>
<gene>
    <name evidence="2" type="ORF">ACFFR3_17965</name>
</gene>
<reference evidence="2 3" key="1">
    <citation type="submission" date="2024-09" db="EMBL/GenBank/DDBJ databases">
        <authorList>
            <person name="Sun Q."/>
            <person name="Mori K."/>
        </authorList>
    </citation>
    <scope>NUCLEOTIDE SEQUENCE [LARGE SCALE GENOMIC DNA]</scope>
    <source>
        <strain evidence="2 3">JCM 3324</strain>
    </source>
</reference>
<evidence type="ECO:0000313" key="2">
    <source>
        <dbReference type="EMBL" id="MFB9471412.1"/>
    </source>
</evidence>
<name>A0ABV5NMB8_9ACTN</name>
<dbReference type="InterPro" id="IPR035944">
    <property type="entry name" value="YfbM-like_sf"/>
</dbReference>
<dbReference type="Gene3D" id="3.40.1760.10">
    <property type="entry name" value="YfbM-like super family"/>
    <property type="match status" value="1"/>
</dbReference>
<dbReference type="SUPFAM" id="SSF111069">
    <property type="entry name" value="Hypothetical protein yfbM"/>
    <property type="match status" value="1"/>
</dbReference>
<protein>
    <recommendedName>
        <fullName evidence="4">DUF1877 family protein</fullName>
    </recommendedName>
</protein>
<feature type="region of interest" description="Disordered" evidence="1">
    <location>
        <begin position="1"/>
        <end position="48"/>
    </location>
</feature>
<evidence type="ECO:0000256" key="1">
    <source>
        <dbReference type="SAM" id="MobiDB-lite"/>
    </source>
</evidence>
<organism evidence="2 3">
    <name type="scientific">Nonomuraea salmonea</name>
    <dbReference type="NCBI Taxonomy" id="46181"/>
    <lineage>
        <taxon>Bacteria</taxon>
        <taxon>Bacillati</taxon>
        <taxon>Actinomycetota</taxon>
        <taxon>Actinomycetes</taxon>
        <taxon>Streptosporangiales</taxon>
        <taxon>Streptosporangiaceae</taxon>
        <taxon>Nonomuraea</taxon>
    </lineage>
</organism>
<sequence>MRRDAEVWETASWQPPFHSDSDSDSDAGSGSDGIGEPLSETNQAMLADRPSALDTLDGPWCSGARDYEQAEYALDPAAYRQWDDYEERERSLPYRIIHGDRHFADHAVSGQGMLWRCSARAFLIEAADTIEALDETSIRREFSIREMAPGVYKTRSDDDEDETFARAMNNLRWLARYYRDVAAHGYDLIVISY</sequence>
<keyword evidence="3" id="KW-1185">Reference proteome</keyword>
<dbReference type="EMBL" id="JBHMCF010000013">
    <property type="protein sequence ID" value="MFB9471412.1"/>
    <property type="molecule type" value="Genomic_DNA"/>
</dbReference>
<comment type="caution">
    <text evidence="2">The sequence shown here is derived from an EMBL/GenBank/DDBJ whole genome shotgun (WGS) entry which is preliminary data.</text>
</comment>
<dbReference type="RefSeq" id="WP_364385986.1">
    <property type="nucleotide sequence ID" value="NZ_JBHMCF010000013.1"/>
</dbReference>
<evidence type="ECO:0008006" key="4">
    <source>
        <dbReference type="Google" id="ProtNLM"/>
    </source>
</evidence>
<evidence type="ECO:0000313" key="3">
    <source>
        <dbReference type="Proteomes" id="UP001589568"/>
    </source>
</evidence>